<comment type="caution">
    <text evidence="2">The sequence shown here is derived from an EMBL/GenBank/DDBJ whole genome shotgun (WGS) entry which is preliminary data.</text>
</comment>
<dbReference type="AlphaFoldDB" id="A4BWN9"/>
<organism evidence="2 3">
    <name type="scientific">Polaribacter irgensii 23-P</name>
    <dbReference type="NCBI Taxonomy" id="313594"/>
    <lineage>
        <taxon>Bacteria</taxon>
        <taxon>Pseudomonadati</taxon>
        <taxon>Bacteroidota</taxon>
        <taxon>Flavobacteriia</taxon>
        <taxon>Flavobacteriales</taxon>
        <taxon>Flavobacteriaceae</taxon>
    </lineage>
</organism>
<gene>
    <name evidence="2" type="ORF">PI23P_02762</name>
</gene>
<feature type="transmembrane region" description="Helical" evidence="1">
    <location>
        <begin position="91"/>
        <end position="108"/>
    </location>
</feature>
<dbReference type="eggNOG" id="ENOG5032ZE2">
    <property type="taxonomic scope" value="Bacteria"/>
</dbReference>
<name>A4BWN9_9FLAO</name>
<feature type="transmembrane region" description="Helical" evidence="1">
    <location>
        <begin position="185"/>
        <end position="204"/>
    </location>
</feature>
<sequence length="206" mass="23415">MRKNSYSQAMAKKSDTALTLILKEKQKYNEEAIQAVVWELEERGIIEKDSIVLDFVPLEIEGLAQPSKDANVEQGSANEQISRPLLYSKRAILGFTIFFSTLFGVLLLMRNLKKLEQSKARFEVLVFGILYTLLTMVLANYLPTTLFLTFLFNGIGYAVLVEYFWNKNIGKNLEYEKEEIKKPLIISLIIVGVIVLLQFLPGLLSA</sequence>
<evidence type="ECO:0000256" key="1">
    <source>
        <dbReference type="SAM" id="Phobius"/>
    </source>
</evidence>
<keyword evidence="1" id="KW-1133">Transmembrane helix</keyword>
<feature type="transmembrane region" description="Helical" evidence="1">
    <location>
        <begin position="145"/>
        <end position="165"/>
    </location>
</feature>
<reference evidence="2 3" key="1">
    <citation type="submission" date="2006-02" db="EMBL/GenBank/DDBJ databases">
        <authorList>
            <person name="Murray A."/>
            <person name="Staley J."/>
            <person name="Ferriera S."/>
            <person name="Johnson J."/>
            <person name="Kravitz S."/>
            <person name="Halpern A."/>
            <person name="Remington K."/>
            <person name="Beeson K."/>
            <person name="Tran B."/>
            <person name="Rogers Y.-H."/>
            <person name="Friedman R."/>
            <person name="Venter J.C."/>
        </authorList>
    </citation>
    <scope>NUCLEOTIDE SEQUENCE [LARGE SCALE GENOMIC DNA]</scope>
    <source>
        <strain evidence="2 3">23-P</strain>
    </source>
</reference>
<dbReference type="STRING" id="313594.PI23P_02762"/>
<evidence type="ECO:0000313" key="3">
    <source>
        <dbReference type="Proteomes" id="UP000003053"/>
    </source>
</evidence>
<dbReference type="RefSeq" id="WP_004569177.1">
    <property type="nucleotide sequence ID" value="NZ_CH724148.1"/>
</dbReference>
<keyword evidence="1" id="KW-0812">Transmembrane</keyword>
<keyword evidence="1" id="KW-0472">Membrane</keyword>
<protein>
    <submittedName>
        <fullName evidence="2">Uncharacterized protein</fullName>
    </submittedName>
</protein>
<dbReference type="OrthoDB" id="764986at2"/>
<accession>A4BWN9</accession>
<proteinExistence type="predicted"/>
<dbReference type="EMBL" id="AAOG01000001">
    <property type="protein sequence ID" value="EAR13380.1"/>
    <property type="molecule type" value="Genomic_DNA"/>
</dbReference>
<dbReference type="HOGENOM" id="CLU_1330925_0_0_10"/>
<feature type="transmembrane region" description="Helical" evidence="1">
    <location>
        <begin position="120"/>
        <end position="139"/>
    </location>
</feature>
<evidence type="ECO:0000313" key="2">
    <source>
        <dbReference type="EMBL" id="EAR13380.1"/>
    </source>
</evidence>
<keyword evidence="3" id="KW-1185">Reference proteome</keyword>
<dbReference type="Proteomes" id="UP000003053">
    <property type="component" value="Unassembled WGS sequence"/>
</dbReference>